<feature type="region of interest" description="Disordered" evidence="7">
    <location>
        <begin position="1"/>
        <end position="20"/>
    </location>
</feature>
<reference evidence="9 10" key="1">
    <citation type="submission" date="2014-02" db="EMBL/GenBank/DDBJ databases">
        <title>The small core and large imbalanced accessory genome model reveals a collaborative survival strategy of Sorangium cellulosum strains in nature.</title>
        <authorList>
            <person name="Han K."/>
            <person name="Peng R."/>
            <person name="Blom J."/>
            <person name="Li Y.-Z."/>
        </authorList>
    </citation>
    <scope>NUCLEOTIDE SEQUENCE [LARGE SCALE GENOMIC DNA]</scope>
    <source>
        <strain evidence="9 10">So0157-25</strain>
    </source>
</reference>
<feature type="active site" description="Charge relay system" evidence="5 6">
    <location>
        <position position="589"/>
    </location>
</feature>
<organism evidence="9 10">
    <name type="scientific">Sorangium cellulosum</name>
    <name type="common">Polyangium cellulosum</name>
    <dbReference type="NCBI Taxonomy" id="56"/>
    <lineage>
        <taxon>Bacteria</taxon>
        <taxon>Pseudomonadati</taxon>
        <taxon>Myxococcota</taxon>
        <taxon>Polyangia</taxon>
        <taxon>Polyangiales</taxon>
        <taxon>Polyangiaceae</taxon>
        <taxon>Sorangium</taxon>
    </lineage>
</organism>
<dbReference type="Proteomes" id="UP000075420">
    <property type="component" value="Unassembled WGS sequence"/>
</dbReference>
<dbReference type="Gene3D" id="2.60.120.1290">
    <property type="match status" value="1"/>
</dbReference>
<evidence type="ECO:0000313" key="10">
    <source>
        <dbReference type="Proteomes" id="UP000075420"/>
    </source>
</evidence>
<feature type="active site" description="Charge relay system" evidence="5 6">
    <location>
        <position position="266"/>
    </location>
</feature>
<dbReference type="GO" id="GO:0004252">
    <property type="term" value="F:serine-type endopeptidase activity"/>
    <property type="evidence" value="ECO:0007669"/>
    <property type="project" value="UniProtKB-UniRule"/>
</dbReference>
<dbReference type="InterPro" id="IPR036852">
    <property type="entry name" value="Peptidase_S8/S53_dom_sf"/>
</dbReference>
<feature type="domain" description="Peptidase S8/S53" evidence="8">
    <location>
        <begin position="176"/>
        <end position="378"/>
    </location>
</feature>
<comment type="caution">
    <text evidence="9">The sequence shown here is derived from an EMBL/GenBank/DDBJ whole genome shotgun (WGS) entry which is preliminary data.</text>
</comment>
<keyword evidence="3 6" id="KW-0378">Hydrolase</keyword>
<dbReference type="InterPro" id="IPR050131">
    <property type="entry name" value="Peptidase_S8_subtilisin-like"/>
</dbReference>
<proteinExistence type="inferred from homology"/>
<evidence type="ECO:0000256" key="5">
    <source>
        <dbReference type="PIRSR" id="PIRSR615500-1"/>
    </source>
</evidence>
<keyword evidence="4 6" id="KW-0720">Serine protease</keyword>
<dbReference type="PROSITE" id="PS51892">
    <property type="entry name" value="SUBTILASE"/>
    <property type="match status" value="1"/>
</dbReference>
<feature type="active site" description="Charge relay system" evidence="5 6">
    <location>
        <position position="185"/>
    </location>
</feature>
<evidence type="ECO:0000256" key="3">
    <source>
        <dbReference type="ARBA" id="ARBA00022801"/>
    </source>
</evidence>
<evidence type="ECO:0000259" key="8">
    <source>
        <dbReference type="Pfam" id="PF00082"/>
    </source>
</evidence>
<dbReference type="EMBL" id="JELY01003296">
    <property type="protein sequence ID" value="KYF49983.1"/>
    <property type="molecule type" value="Genomic_DNA"/>
</dbReference>
<dbReference type="InterPro" id="IPR015500">
    <property type="entry name" value="Peptidase_S8_subtilisin-rel"/>
</dbReference>
<feature type="domain" description="Peptidase S8/S53" evidence="8">
    <location>
        <begin position="502"/>
        <end position="639"/>
    </location>
</feature>
<dbReference type="Gene3D" id="3.40.50.200">
    <property type="entry name" value="Peptidase S8/S53 domain"/>
    <property type="match status" value="1"/>
</dbReference>
<evidence type="ECO:0000256" key="7">
    <source>
        <dbReference type="SAM" id="MobiDB-lite"/>
    </source>
</evidence>
<dbReference type="Pfam" id="PF00082">
    <property type="entry name" value="Peptidase_S8"/>
    <property type="match status" value="2"/>
</dbReference>
<dbReference type="InterPro" id="IPR000209">
    <property type="entry name" value="Peptidase_S8/S53_dom"/>
</dbReference>
<gene>
    <name evidence="9" type="ORF">BE08_11120</name>
</gene>
<dbReference type="SUPFAM" id="SSF52743">
    <property type="entry name" value="Subtilisin-like"/>
    <property type="match status" value="1"/>
</dbReference>
<feature type="compositionally biased region" description="Polar residues" evidence="7">
    <location>
        <begin position="539"/>
        <end position="548"/>
    </location>
</feature>
<comment type="similarity">
    <text evidence="1 6">Belongs to the peptidase S8 family.</text>
</comment>
<protein>
    <recommendedName>
        <fullName evidence="8">Peptidase S8/S53 domain-containing protein</fullName>
    </recommendedName>
</protein>
<feature type="region of interest" description="Disordered" evidence="7">
    <location>
        <begin position="660"/>
        <end position="684"/>
    </location>
</feature>
<dbReference type="AlphaFoldDB" id="A0A150P351"/>
<dbReference type="PANTHER" id="PTHR43806">
    <property type="entry name" value="PEPTIDASE S8"/>
    <property type="match status" value="1"/>
</dbReference>
<sequence>MADNDSTSGPSPHQKLDPRLSALARLPREALERIALQDRRARSNVREIAPRLRGVEAIDLSGSRVDEDAEAPGAAAPRVPAPLLHGLRMVEGEIVADVLVRFRGDAGRLADLGAQVRSVAGDVATAVVALRAVQRLEQDPDTIFIELSRPALPLLDRSVQAIHADTVHRASPPIRGAGTVIGIIDVDGIDFHHPDFIVAAGGAPRTRIAWLWDQQAAGPRAAGAVPARWGYGVEYSAADIDRDLASAAPYAVVDHRPDLEGAILGHGTHMAGIAAGNGRALEGKYTGVAPEAEIVFVNTTSSGTRGLGDMSRLCDAIAYVFDRAGDRPCVASISLGDNLGPHDGTSLVERFIDAAVARPGRAVVVAAGNSNDRGQHAEICVPPAGAASLELIVPPSARFGEAIEIWYPGDDRLELTVVGPGGERAASVPPGTSLAVLDMGVGAVAVSSIVRDGRNGDNVIGLLLQPGGPLGRLASGRWRLELRRVQDASPAVGGVCHAWIDGNTDARWAHPAKGRCTLTTPATSRGAITVGNCMPSLSGGVSDTSSRGPTRDGRRKPDVVAPGRAITAPLACATPLAREQAYESGFGTSQAAAHVAGVAALLFQCRGGSLDALSLKALLASTAERAGSGDAWDPAAGWGCVHAAAAAKALVAVAQEAEGHGRGGADPALPSAMAPLGSDRRSMQ</sequence>
<evidence type="ECO:0000256" key="4">
    <source>
        <dbReference type="ARBA" id="ARBA00022825"/>
    </source>
</evidence>
<evidence type="ECO:0000256" key="1">
    <source>
        <dbReference type="ARBA" id="ARBA00011073"/>
    </source>
</evidence>
<dbReference type="PANTHER" id="PTHR43806:SF11">
    <property type="entry name" value="CEREVISIN-RELATED"/>
    <property type="match status" value="1"/>
</dbReference>
<accession>A0A150P351</accession>
<evidence type="ECO:0000313" key="9">
    <source>
        <dbReference type="EMBL" id="KYF49983.1"/>
    </source>
</evidence>
<dbReference type="GO" id="GO:0006508">
    <property type="term" value="P:proteolysis"/>
    <property type="evidence" value="ECO:0007669"/>
    <property type="project" value="UniProtKB-KW"/>
</dbReference>
<name>A0A150P351_SORCE</name>
<evidence type="ECO:0000256" key="2">
    <source>
        <dbReference type="ARBA" id="ARBA00022670"/>
    </source>
</evidence>
<evidence type="ECO:0000256" key="6">
    <source>
        <dbReference type="PROSITE-ProRule" id="PRU01240"/>
    </source>
</evidence>
<feature type="compositionally biased region" description="Polar residues" evidence="7">
    <location>
        <begin position="1"/>
        <end position="11"/>
    </location>
</feature>
<keyword evidence="2 6" id="KW-0645">Protease</keyword>
<feature type="region of interest" description="Disordered" evidence="7">
    <location>
        <begin position="538"/>
        <end position="557"/>
    </location>
</feature>
<dbReference type="PRINTS" id="PR00723">
    <property type="entry name" value="SUBTILISIN"/>
</dbReference>